<dbReference type="GO" id="GO:0016020">
    <property type="term" value="C:membrane"/>
    <property type="evidence" value="ECO:0007669"/>
    <property type="project" value="UniProtKB-SubCell"/>
</dbReference>
<dbReference type="InterPro" id="IPR049349">
    <property type="entry name" value="DUF2264_N"/>
</dbReference>
<dbReference type="Gene3D" id="1.20.1250.20">
    <property type="entry name" value="MFS general substrate transporter like domains"/>
    <property type="match status" value="1"/>
</dbReference>
<feature type="domain" description="DUF2264" evidence="3">
    <location>
        <begin position="376"/>
        <end position="739"/>
    </location>
</feature>
<dbReference type="SUPFAM" id="SSF103473">
    <property type="entry name" value="MFS general substrate transporter"/>
    <property type="match status" value="1"/>
</dbReference>
<reference evidence="5" key="1">
    <citation type="submission" date="2021-03" db="EMBL/GenBank/DDBJ databases">
        <title>Revisited historic fungal species revealed as producer of novel bioactive compounds through whole genome sequencing and comparative genomics.</title>
        <authorList>
            <person name="Vignolle G.A."/>
            <person name="Hochenegger N."/>
            <person name="Mach R.L."/>
            <person name="Mach-Aigner A.R."/>
            <person name="Javad Rahimi M."/>
            <person name="Salim K.A."/>
            <person name="Chan C.M."/>
            <person name="Lim L.B.L."/>
            <person name="Cai F."/>
            <person name="Druzhinina I.S."/>
            <person name="U'Ren J.M."/>
            <person name="Derntl C."/>
        </authorList>
    </citation>
    <scope>NUCLEOTIDE SEQUENCE</scope>
    <source>
        <strain evidence="5">TUCIM 5799</strain>
    </source>
</reference>
<feature type="transmembrane region" description="Helical" evidence="2">
    <location>
        <begin position="322"/>
        <end position="343"/>
    </location>
</feature>
<proteinExistence type="predicted"/>
<name>A0A9P9WHA1_9PEZI</name>
<dbReference type="Pfam" id="PF20938">
    <property type="entry name" value="DUF2264_C"/>
    <property type="match status" value="1"/>
</dbReference>
<dbReference type="AlphaFoldDB" id="A0A9P9WHA1"/>
<organism evidence="5 6">
    <name type="scientific">Neoarthrinium moseri</name>
    <dbReference type="NCBI Taxonomy" id="1658444"/>
    <lineage>
        <taxon>Eukaryota</taxon>
        <taxon>Fungi</taxon>
        <taxon>Dikarya</taxon>
        <taxon>Ascomycota</taxon>
        <taxon>Pezizomycotina</taxon>
        <taxon>Sordariomycetes</taxon>
        <taxon>Xylariomycetidae</taxon>
        <taxon>Amphisphaeriales</taxon>
        <taxon>Apiosporaceae</taxon>
        <taxon>Neoarthrinium</taxon>
    </lineage>
</organism>
<feature type="transmembrane region" description="Helical" evidence="2">
    <location>
        <begin position="56"/>
        <end position="78"/>
    </location>
</feature>
<dbReference type="InterPro" id="IPR016624">
    <property type="entry name" value="UCP014753"/>
</dbReference>
<feature type="transmembrane region" description="Helical" evidence="2">
    <location>
        <begin position="159"/>
        <end position="178"/>
    </location>
</feature>
<dbReference type="InterPro" id="IPR036259">
    <property type="entry name" value="MFS_trans_sf"/>
</dbReference>
<evidence type="ECO:0000313" key="5">
    <source>
        <dbReference type="EMBL" id="KAI1863011.1"/>
    </source>
</evidence>
<feature type="transmembrane region" description="Helical" evidence="2">
    <location>
        <begin position="20"/>
        <end position="44"/>
    </location>
</feature>
<comment type="caution">
    <text evidence="5">The sequence shown here is derived from an EMBL/GenBank/DDBJ whole genome shotgun (WGS) entry which is preliminary data.</text>
</comment>
<protein>
    <submittedName>
        <fullName evidence="5">Uncharacterized protein</fullName>
    </submittedName>
</protein>
<keyword evidence="2" id="KW-0812">Transmembrane</keyword>
<keyword evidence="6" id="KW-1185">Reference proteome</keyword>
<dbReference type="GO" id="GO:0022857">
    <property type="term" value="F:transmembrane transporter activity"/>
    <property type="evidence" value="ECO:0007669"/>
    <property type="project" value="InterPro"/>
</dbReference>
<dbReference type="InterPro" id="IPR049237">
    <property type="entry name" value="DUF2264_C"/>
</dbReference>
<dbReference type="PANTHER" id="PTHR35339">
    <property type="entry name" value="LINALOOL DEHYDRATASE_ISOMERASE DOMAIN-CONTAINING PROTEIN"/>
    <property type="match status" value="1"/>
</dbReference>
<dbReference type="EMBL" id="JAFIMR010000026">
    <property type="protein sequence ID" value="KAI1863011.1"/>
    <property type="molecule type" value="Genomic_DNA"/>
</dbReference>
<dbReference type="Pfam" id="PF07690">
    <property type="entry name" value="MFS_1"/>
    <property type="match status" value="1"/>
</dbReference>
<accession>A0A9P9WHA1</accession>
<dbReference type="InterPro" id="IPR011701">
    <property type="entry name" value="MFS"/>
</dbReference>
<evidence type="ECO:0000256" key="2">
    <source>
        <dbReference type="SAM" id="Phobius"/>
    </source>
</evidence>
<dbReference type="Proteomes" id="UP000829685">
    <property type="component" value="Unassembled WGS sequence"/>
</dbReference>
<dbReference type="PANTHER" id="PTHR35339:SF2">
    <property type="entry name" value="DUF2264 DOMAIN-CONTAINING PROTEIN-RELATED"/>
    <property type="match status" value="1"/>
</dbReference>
<feature type="transmembrane region" description="Helical" evidence="2">
    <location>
        <begin position="90"/>
        <end position="112"/>
    </location>
</feature>
<sequence length="1062" mass="120003">MEVLWSMLTYIQTNLASDRQIFGLRFLLGILETPAATGSIYVLSSWYRADEMFKRAGVWYISSNLGSMIGGYLQAAAYQNLNGILGRSGWRWLFIIDGSISMPIAIAGYFLFPGLPTSPRIWWLKEEEQKLAQKRMKDEGVKAPKKIGQRMLKRVFGHWHFYIAVLTYVCFQCTSYVGGQMNIWLKYEADTHGTYTIPQVNIYPTGVQGVAIITGILSTSLCMIYPLWAIMSVVAACLLFSNVCLLIWDIPLGLHFTCYYLLGMTSCVTPILVPWVNIVMKDDNEARSFTTGAMMTIGWAFFSFYPITVFPVLEGPMWRRGFIVNTVLTVTFWGLFMVGQYLWRRDEKLDRFSIVSDEEETTMPRLPGFSDNPFQTRSDLILAAVSLLKPLEVYKSEGKARIRIATASGAGFSETAAQLEGFARPLWVVAHLLNIASDEQETGFRGLGVDLQSWILGLKAGTDPRSDEYFGDLSDFDQRMVEMESIALAILVAPSCFAFQDDTKARVNLINWLSQINSKEMPVNNWRWFRVFVNLALTARLGVPQEHVRKYIDNDLSVLDSFYLGDGWSSDGPWDNERKQADYYSGSFAIQYAQLLFVKYAADFDFERADRYKKQARDFATHYWRYFDTSGAAIPFGRSLTYRFACAAFWSAFGLAEIEPPISLGDVGVVKGLLLRHLRWWALQRHIFNTDGTLNIGYTYPNMFMSEDYNSPQSVYWCLKSLIAIGIQRKAPFWTSEERANPITADHVSRIQLILQAKQIACNTPEHHFLLSSGQSTRKDHRSREAKYCKFAYSSAFAFSVPSGTSLEQLAPDSVLSLSHDDGETWKVRWDPYGTKCESLCYQDECVPTFVSSWKPWTKLNFVVETRLIPPLRAWPGWSLRVHTLQWTLPANDSSHLERLFSIDSGFAIAAEADGGKPIFEQRCNSDFSTNPGGQGWWNDGFGCMIASTAGASGVVDLTYRFAPPRTHSSIQLSSHSKIIRPNANTNLSAQRTLIPSAQHRIRLQSSILSGCGGPILCHIVTGIFAVDRYKVDLEAAWNFWQHQPTGTFDPSNGTLRLGSFD</sequence>
<dbReference type="Pfam" id="PF10022">
    <property type="entry name" value="DUF2264"/>
    <property type="match status" value="1"/>
</dbReference>
<comment type="subcellular location">
    <subcellularLocation>
        <location evidence="1">Membrane</location>
        <topology evidence="1">Multi-pass membrane protein</topology>
    </subcellularLocation>
</comment>
<gene>
    <name evidence="5" type="ORF">JX265_009057</name>
</gene>
<evidence type="ECO:0000259" key="3">
    <source>
        <dbReference type="Pfam" id="PF10022"/>
    </source>
</evidence>
<keyword evidence="2" id="KW-0472">Membrane</keyword>
<evidence type="ECO:0000256" key="1">
    <source>
        <dbReference type="ARBA" id="ARBA00004141"/>
    </source>
</evidence>
<evidence type="ECO:0000313" key="6">
    <source>
        <dbReference type="Proteomes" id="UP000829685"/>
    </source>
</evidence>
<evidence type="ECO:0000259" key="4">
    <source>
        <dbReference type="Pfam" id="PF20938"/>
    </source>
</evidence>
<feature type="transmembrane region" description="Helical" evidence="2">
    <location>
        <begin position="227"/>
        <end position="248"/>
    </location>
</feature>
<feature type="transmembrane region" description="Helical" evidence="2">
    <location>
        <begin position="292"/>
        <end position="313"/>
    </location>
</feature>
<keyword evidence="2" id="KW-1133">Transmembrane helix</keyword>
<feature type="transmembrane region" description="Helical" evidence="2">
    <location>
        <begin position="260"/>
        <end position="280"/>
    </location>
</feature>
<feature type="domain" description="DUF2264" evidence="4">
    <location>
        <begin position="752"/>
        <end position="1046"/>
    </location>
</feature>